<keyword evidence="2" id="KW-1185">Reference proteome</keyword>
<reference evidence="1" key="1">
    <citation type="submission" date="2023-04" db="EMBL/GenBank/DDBJ databases">
        <title>Draft Genome sequencing of Naganishia species isolated from polar environments using Oxford Nanopore Technology.</title>
        <authorList>
            <person name="Leo P."/>
            <person name="Venkateswaran K."/>
        </authorList>
    </citation>
    <scope>NUCLEOTIDE SEQUENCE</scope>
    <source>
        <strain evidence="1">MNA-CCFEE 5262</strain>
    </source>
</reference>
<dbReference type="EMBL" id="JASBWS010000020">
    <property type="protein sequence ID" value="KAJ9111141.1"/>
    <property type="molecule type" value="Genomic_DNA"/>
</dbReference>
<evidence type="ECO:0000313" key="2">
    <source>
        <dbReference type="Proteomes" id="UP001230649"/>
    </source>
</evidence>
<dbReference type="Proteomes" id="UP001230649">
    <property type="component" value="Unassembled WGS sequence"/>
</dbReference>
<organism evidence="1 2">
    <name type="scientific">Naganishia adeliensis</name>
    <dbReference type="NCBI Taxonomy" id="92952"/>
    <lineage>
        <taxon>Eukaryota</taxon>
        <taxon>Fungi</taxon>
        <taxon>Dikarya</taxon>
        <taxon>Basidiomycota</taxon>
        <taxon>Agaricomycotina</taxon>
        <taxon>Tremellomycetes</taxon>
        <taxon>Filobasidiales</taxon>
        <taxon>Filobasidiaceae</taxon>
        <taxon>Naganishia</taxon>
    </lineage>
</organism>
<name>A0ACC2WIB3_9TREE</name>
<comment type="caution">
    <text evidence="1">The sequence shown here is derived from an EMBL/GenBank/DDBJ whole genome shotgun (WGS) entry which is preliminary data.</text>
</comment>
<evidence type="ECO:0000313" key="1">
    <source>
        <dbReference type="EMBL" id="KAJ9111141.1"/>
    </source>
</evidence>
<proteinExistence type="predicted"/>
<protein>
    <submittedName>
        <fullName evidence="1">Uncharacterized protein</fullName>
    </submittedName>
</protein>
<accession>A0ACC2WIB3</accession>
<gene>
    <name evidence="1" type="ORF">QFC20_002635</name>
</gene>
<sequence>MTHGAIGPTVHVAEVLGVQFLELLGQGAHGTVYKARRLSDNQLVAVKAMYTLAIGPEGPQQVEDEIDFHGAVSGCPYIVELIDSWTDPSTDNVWIILELCDGGELTSVVDDASENAEPLDEQVIWMYLFQLVSALQHCHQPKQLERFKSPRKIVHGDLKLPNILVNKDRTVVKLADFGLSVALKPGERSRKPVGTLDYMAPELCVPRFEDIRFDASADIWALGCVGKELCSLSSDLGKVLDSMLNVDLRSSSSLLVPYQPKRRPTAEALLRLPGFQLGWALTAFNEQIATIAELQLQIQEQDIRMAQSTDAETQLAAATSALEEMQHEVEALKQQLQDAVDTSEARENTLQKKEHAVLQQQEQLLRQRRELEQMQASLAQKQASFKEETLQQQTVLDARKEALDKRERDIAAQERSQARNAGSGGNAPRLQRDEKPKRTGPTKGSAVSSGISTASHRADSHKRPSRILVPSHKAINLPEVSRTSTEQNGTQVQTRGKGAKEVSYTLTSATARAERPLPRAAPAPGTKPFRPITAVAGDRSVARGGNAGAMRPADRAIALAVKSDTGAQTRPLSGDPPVSSTLQKPATTDAARKRPVANAAACGAVNILQRKIRSAGEIQKTNKAATSQVLAEPARKWTTGQLRNTVASNNSKPQTTSVSAGMKATQATKVAAASVKPSVTSGIPLPSVRGFPRGARFPLSTLA</sequence>